<dbReference type="GO" id="GO:0000166">
    <property type="term" value="F:nucleotide binding"/>
    <property type="evidence" value="ECO:0007669"/>
    <property type="project" value="InterPro"/>
</dbReference>
<accession>A0A9P4I5J2</accession>
<evidence type="ECO:0000313" key="6">
    <source>
        <dbReference type="Proteomes" id="UP000799772"/>
    </source>
</evidence>
<dbReference type="GO" id="GO:0016491">
    <property type="term" value="F:oxidoreductase activity"/>
    <property type="evidence" value="ECO:0007669"/>
    <property type="project" value="UniProtKB-KW"/>
</dbReference>
<dbReference type="InterPro" id="IPR000683">
    <property type="entry name" value="Gfo/Idh/MocA-like_OxRdtase_N"/>
</dbReference>
<evidence type="ECO:0000256" key="1">
    <source>
        <dbReference type="ARBA" id="ARBA00010928"/>
    </source>
</evidence>
<keyword evidence="2" id="KW-0560">Oxidoreductase</keyword>
<dbReference type="Proteomes" id="UP000799772">
    <property type="component" value="Unassembled WGS sequence"/>
</dbReference>
<keyword evidence="6" id="KW-1185">Reference proteome</keyword>
<protein>
    <submittedName>
        <fullName evidence="5">NAD(P)-binding protein</fullName>
    </submittedName>
</protein>
<feature type="domain" description="Gfo/Idh/MocA-like oxidoreductase C-terminal" evidence="4">
    <location>
        <begin position="145"/>
        <end position="369"/>
    </location>
</feature>
<dbReference type="InterPro" id="IPR051317">
    <property type="entry name" value="Gfo/Idh/MocA_oxidoreduct"/>
</dbReference>
<dbReference type="Gene3D" id="3.30.360.10">
    <property type="entry name" value="Dihydrodipicolinate Reductase, domain 2"/>
    <property type="match status" value="1"/>
</dbReference>
<evidence type="ECO:0000313" key="5">
    <source>
        <dbReference type="EMBL" id="KAF2092839.1"/>
    </source>
</evidence>
<feature type="domain" description="Gfo/Idh/MocA-like oxidoreductase N-terminal" evidence="3">
    <location>
        <begin position="4"/>
        <end position="130"/>
    </location>
</feature>
<evidence type="ECO:0000256" key="2">
    <source>
        <dbReference type="ARBA" id="ARBA00023002"/>
    </source>
</evidence>
<dbReference type="AlphaFoldDB" id="A0A9P4I5J2"/>
<name>A0A9P4I5J2_9PEZI</name>
<organism evidence="5 6">
    <name type="scientific">Rhizodiscina lignyota</name>
    <dbReference type="NCBI Taxonomy" id="1504668"/>
    <lineage>
        <taxon>Eukaryota</taxon>
        <taxon>Fungi</taxon>
        <taxon>Dikarya</taxon>
        <taxon>Ascomycota</taxon>
        <taxon>Pezizomycotina</taxon>
        <taxon>Dothideomycetes</taxon>
        <taxon>Pleosporomycetidae</taxon>
        <taxon>Aulographales</taxon>
        <taxon>Rhizodiscinaceae</taxon>
        <taxon>Rhizodiscina</taxon>
    </lineage>
</organism>
<reference evidence="5" key="1">
    <citation type="journal article" date="2020" name="Stud. Mycol.">
        <title>101 Dothideomycetes genomes: a test case for predicting lifestyles and emergence of pathogens.</title>
        <authorList>
            <person name="Haridas S."/>
            <person name="Albert R."/>
            <person name="Binder M."/>
            <person name="Bloem J."/>
            <person name="Labutti K."/>
            <person name="Salamov A."/>
            <person name="Andreopoulos B."/>
            <person name="Baker S."/>
            <person name="Barry K."/>
            <person name="Bills G."/>
            <person name="Bluhm B."/>
            <person name="Cannon C."/>
            <person name="Castanera R."/>
            <person name="Culley D."/>
            <person name="Daum C."/>
            <person name="Ezra D."/>
            <person name="Gonzalez J."/>
            <person name="Henrissat B."/>
            <person name="Kuo A."/>
            <person name="Liang C."/>
            <person name="Lipzen A."/>
            <person name="Lutzoni F."/>
            <person name="Magnuson J."/>
            <person name="Mondo S."/>
            <person name="Nolan M."/>
            <person name="Ohm R."/>
            <person name="Pangilinan J."/>
            <person name="Park H.-J."/>
            <person name="Ramirez L."/>
            <person name="Alfaro M."/>
            <person name="Sun H."/>
            <person name="Tritt A."/>
            <person name="Yoshinaga Y."/>
            <person name="Zwiers L.-H."/>
            <person name="Turgeon B."/>
            <person name="Goodwin S."/>
            <person name="Spatafora J."/>
            <person name="Crous P."/>
            <person name="Grigoriev I."/>
        </authorList>
    </citation>
    <scope>NUCLEOTIDE SEQUENCE</scope>
    <source>
        <strain evidence="5">CBS 133067</strain>
    </source>
</reference>
<sequence length="375" mass="41904">MAPINVGLMGYGFSTKSFNLPFIVPNPDLKVYAFLQRAEAPANKSEVPAGKHCAVDYPEAKHHRTADDFFADPNIDLVIVCTKHDTHEEFAEKALLAGKHVVVEKAFTRTTAAADHLIELSKKVGKTLTVFQNRRYDSDFRTLRHLVEKSAFGPITECEIHYDVDFPFWISSWKSPDWSPGQGMIYGLGSHSIDQALILFGKPTNVTGFYRALRGVESKTDDTFTIILQYSGDKKNLLVTIKTSVVTTMQYPLKYFVRGYDGSFVKFGDDKQESQVSAGMTVASPGFGAEPEATNGFLTTKEKFHDSQTFDPASKKWVGHFPSLRGEYTLYYTDLVKALRGEAELEVKPEQSRDGIRIIELARESADKGCTLPFN</sequence>
<dbReference type="EMBL" id="ML978142">
    <property type="protein sequence ID" value="KAF2092839.1"/>
    <property type="molecule type" value="Genomic_DNA"/>
</dbReference>
<evidence type="ECO:0000259" key="3">
    <source>
        <dbReference type="Pfam" id="PF01408"/>
    </source>
</evidence>
<comment type="caution">
    <text evidence="5">The sequence shown here is derived from an EMBL/GenBank/DDBJ whole genome shotgun (WGS) entry which is preliminary data.</text>
</comment>
<dbReference type="PANTHER" id="PTHR43708">
    <property type="entry name" value="CONSERVED EXPRESSED OXIDOREDUCTASE (EUROFUNG)"/>
    <property type="match status" value="1"/>
</dbReference>
<gene>
    <name evidence="5" type="ORF">NA57DRAFT_62148</name>
</gene>
<dbReference type="Pfam" id="PF01408">
    <property type="entry name" value="GFO_IDH_MocA"/>
    <property type="match status" value="1"/>
</dbReference>
<dbReference type="OrthoDB" id="6417021at2759"/>
<comment type="similarity">
    <text evidence="1">Belongs to the Gfo/Idh/MocA family.</text>
</comment>
<dbReference type="InterPro" id="IPR004104">
    <property type="entry name" value="Gfo/Idh/MocA-like_OxRdtase_C"/>
</dbReference>
<dbReference type="Gene3D" id="3.40.50.720">
    <property type="entry name" value="NAD(P)-binding Rossmann-like Domain"/>
    <property type="match status" value="1"/>
</dbReference>
<dbReference type="PANTHER" id="PTHR43708:SF5">
    <property type="entry name" value="CONSERVED EXPRESSED OXIDOREDUCTASE (EUROFUNG)-RELATED"/>
    <property type="match status" value="1"/>
</dbReference>
<dbReference type="SUPFAM" id="SSF51735">
    <property type="entry name" value="NAD(P)-binding Rossmann-fold domains"/>
    <property type="match status" value="1"/>
</dbReference>
<dbReference type="Pfam" id="PF02894">
    <property type="entry name" value="GFO_IDH_MocA_C"/>
    <property type="match status" value="1"/>
</dbReference>
<dbReference type="InterPro" id="IPR036291">
    <property type="entry name" value="NAD(P)-bd_dom_sf"/>
</dbReference>
<proteinExistence type="inferred from homology"/>
<evidence type="ECO:0000259" key="4">
    <source>
        <dbReference type="Pfam" id="PF02894"/>
    </source>
</evidence>